<protein>
    <submittedName>
        <fullName evidence="1">Uncharacterized protein</fullName>
    </submittedName>
</protein>
<reference evidence="2" key="1">
    <citation type="journal article" date="2023" name="Int. J. Syst. Evol. Microbiol.">
        <title>Mesoterricola silvestris gen. nov., sp. nov., Mesoterricola sediminis sp. nov., Geothrix oryzae sp. nov., Geothrix edaphica sp. nov., Geothrix rubra sp. nov., and Geothrix limicola sp. nov., six novel members of Acidobacteriota isolated from soils.</title>
        <authorList>
            <person name="Itoh H."/>
            <person name="Sugisawa Y."/>
            <person name="Mise K."/>
            <person name="Xu Z."/>
            <person name="Kuniyasu M."/>
            <person name="Ushijima N."/>
            <person name="Kawano K."/>
            <person name="Kobayashi E."/>
            <person name="Shiratori Y."/>
            <person name="Masuda Y."/>
            <person name="Senoo K."/>
        </authorList>
    </citation>
    <scope>NUCLEOTIDE SEQUENCE [LARGE SCALE GENOMIC DNA]</scope>
    <source>
        <strain evidence="2">W79</strain>
    </source>
</reference>
<keyword evidence="2" id="KW-1185">Reference proteome</keyword>
<dbReference type="RefSeq" id="WP_316414411.1">
    <property type="nucleotide sequence ID" value="NZ_AP027080.1"/>
</dbReference>
<dbReference type="KEGG" id="msil:METEAL_06930"/>
<organism evidence="1 2">
    <name type="scientific">Mesoterricola silvestris</name>
    <dbReference type="NCBI Taxonomy" id="2927979"/>
    <lineage>
        <taxon>Bacteria</taxon>
        <taxon>Pseudomonadati</taxon>
        <taxon>Acidobacteriota</taxon>
        <taxon>Holophagae</taxon>
        <taxon>Holophagales</taxon>
        <taxon>Holophagaceae</taxon>
        <taxon>Mesoterricola</taxon>
    </lineage>
</organism>
<proteinExistence type="predicted"/>
<accession>A0AA48GKP1</accession>
<dbReference type="AlphaFoldDB" id="A0AA48GKP1"/>
<sequence length="132" mass="14462">MKKAQEDPSQEQLDQLRHQIQEWRKARKGPGPMPEELWSRAVALAKAFGVCPIARALPLDYTALRKRVEKHSETGLVKPTFVELPATLAPVAPLPTTIEISARDGARMVIHLEAGRGMETASIVAAFLGSRG</sequence>
<dbReference type="Proteomes" id="UP001238179">
    <property type="component" value="Chromosome"/>
</dbReference>
<evidence type="ECO:0000313" key="2">
    <source>
        <dbReference type="Proteomes" id="UP001238179"/>
    </source>
</evidence>
<evidence type="ECO:0000313" key="1">
    <source>
        <dbReference type="EMBL" id="BDU71519.1"/>
    </source>
</evidence>
<gene>
    <name evidence="1" type="ORF">METEAL_06930</name>
</gene>
<name>A0AA48GKP1_9BACT</name>
<dbReference type="EMBL" id="AP027080">
    <property type="protein sequence ID" value="BDU71519.1"/>
    <property type="molecule type" value="Genomic_DNA"/>
</dbReference>